<proteinExistence type="predicted"/>
<feature type="compositionally biased region" description="Basic and acidic residues" evidence="1">
    <location>
        <begin position="92"/>
        <end position="105"/>
    </location>
</feature>
<dbReference type="AlphaFoldDB" id="A0A8X7SKJ8"/>
<evidence type="ECO:0000313" key="3">
    <source>
        <dbReference type="Proteomes" id="UP000886595"/>
    </source>
</evidence>
<dbReference type="Proteomes" id="UP000886595">
    <property type="component" value="Unassembled WGS sequence"/>
</dbReference>
<evidence type="ECO:0000313" key="2">
    <source>
        <dbReference type="EMBL" id="KAG2307525.1"/>
    </source>
</evidence>
<organism evidence="2 3">
    <name type="scientific">Brassica carinata</name>
    <name type="common">Ethiopian mustard</name>
    <name type="synonym">Abyssinian cabbage</name>
    <dbReference type="NCBI Taxonomy" id="52824"/>
    <lineage>
        <taxon>Eukaryota</taxon>
        <taxon>Viridiplantae</taxon>
        <taxon>Streptophyta</taxon>
        <taxon>Embryophyta</taxon>
        <taxon>Tracheophyta</taxon>
        <taxon>Spermatophyta</taxon>
        <taxon>Magnoliopsida</taxon>
        <taxon>eudicotyledons</taxon>
        <taxon>Gunneridae</taxon>
        <taxon>Pentapetalae</taxon>
        <taxon>rosids</taxon>
        <taxon>malvids</taxon>
        <taxon>Brassicales</taxon>
        <taxon>Brassicaceae</taxon>
        <taxon>Brassiceae</taxon>
        <taxon>Brassica</taxon>
    </lineage>
</organism>
<dbReference type="EMBL" id="JAAMPC010000006">
    <property type="protein sequence ID" value="KAG2307525.1"/>
    <property type="molecule type" value="Genomic_DNA"/>
</dbReference>
<name>A0A8X7SKJ8_BRACI</name>
<sequence length="274" mass="29973">MRGMANLKTYYDKGKGRPIVNLVKEMKGGGEDVLDDATILMYVEQIEAVYSAKALELAVVDGTATENEKTVDNKDGEVAEDDEEDEEDYDYNEWHDFVSRNCEWDDGKDEEGGAAGGQSGGRTNKSNVGVRGEVAPRKAVGGKTADQSRSNGGGSSGKKHGRDELKAKSSFEEYIDDGREYIVTSRSCLGGLVNMGQYSYSQPSVLEEYGEEISDCGYSSTEELIRRDQEELRINYGDPAQYPPQPEVEFGFPQTCYCGGVPKLATSKTLNDPG</sequence>
<feature type="compositionally biased region" description="Basic and acidic residues" evidence="1">
    <location>
        <begin position="66"/>
        <end position="77"/>
    </location>
</feature>
<evidence type="ECO:0000256" key="1">
    <source>
        <dbReference type="SAM" id="MobiDB-lite"/>
    </source>
</evidence>
<feature type="compositionally biased region" description="Acidic residues" evidence="1">
    <location>
        <begin position="78"/>
        <end position="91"/>
    </location>
</feature>
<keyword evidence="3" id="KW-1185">Reference proteome</keyword>
<gene>
    <name evidence="2" type="ORF">Bca52824_027273</name>
</gene>
<feature type="region of interest" description="Disordered" evidence="1">
    <location>
        <begin position="66"/>
        <end position="165"/>
    </location>
</feature>
<reference evidence="2 3" key="1">
    <citation type="submission" date="2020-02" db="EMBL/GenBank/DDBJ databases">
        <authorList>
            <person name="Ma Q."/>
            <person name="Huang Y."/>
            <person name="Song X."/>
            <person name="Pei D."/>
        </authorList>
    </citation>
    <scope>NUCLEOTIDE SEQUENCE [LARGE SCALE GENOMIC DNA]</scope>
    <source>
        <strain evidence="2">Sxm20200214</strain>
        <tissue evidence="2">Leaf</tissue>
    </source>
</reference>
<comment type="caution">
    <text evidence="2">The sequence shown here is derived from an EMBL/GenBank/DDBJ whole genome shotgun (WGS) entry which is preliminary data.</text>
</comment>
<accession>A0A8X7SKJ8</accession>
<protein>
    <submittedName>
        <fullName evidence="2">Uncharacterized protein</fullName>
    </submittedName>
</protein>